<keyword evidence="2" id="KW-1185">Reference proteome</keyword>
<dbReference type="RefSeq" id="WP_057895060.1">
    <property type="nucleotide sequence ID" value="NZ_AYZQ01000005.1"/>
</dbReference>
<dbReference type="OrthoDB" id="9797506at2"/>
<dbReference type="InterPro" id="IPR008914">
    <property type="entry name" value="PEBP"/>
</dbReference>
<proteinExistence type="predicted"/>
<evidence type="ECO:0000313" key="1">
    <source>
        <dbReference type="EMBL" id="KRM71301.1"/>
    </source>
</evidence>
<dbReference type="NCBIfam" id="TIGR00481">
    <property type="entry name" value="YbhB/YbcL family Raf kinase inhibitor-like protein"/>
    <property type="match status" value="1"/>
</dbReference>
<dbReference type="InterPro" id="IPR036610">
    <property type="entry name" value="PEBP-like_sf"/>
</dbReference>
<name>A0A0R2AWX8_9LACO</name>
<dbReference type="STRING" id="1423727.FC34_GL001781"/>
<dbReference type="Gene3D" id="3.90.280.10">
    <property type="entry name" value="PEBP-like"/>
    <property type="match status" value="1"/>
</dbReference>
<dbReference type="Proteomes" id="UP000051672">
    <property type="component" value="Unassembled WGS sequence"/>
</dbReference>
<accession>A0A0R2AWX8</accession>
<protein>
    <recommendedName>
        <fullName evidence="3">Phospholipid-binding protein</fullName>
    </recommendedName>
</protein>
<comment type="caution">
    <text evidence="1">The sequence shown here is derived from an EMBL/GenBank/DDBJ whole genome shotgun (WGS) entry which is preliminary data.</text>
</comment>
<reference evidence="1 2" key="1">
    <citation type="journal article" date="2015" name="Genome Announc.">
        <title>Expanding the biotechnology potential of lactobacilli through comparative genomics of 213 strains and associated genera.</title>
        <authorList>
            <person name="Sun Z."/>
            <person name="Harris H.M."/>
            <person name="McCann A."/>
            <person name="Guo C."/>
            <person name="Argimon S."/>
            <person name="Zhang W."/>
            <person name="Yang X."/>
            <person name="Jeffery I.B."/>
            <person name="Cooney J.C."/>
            <person name="Kagawa T.F."/>
            <person name="Liu W."/>
            <person name="Song Y."/>
            <person name="Salvetti E."/>
            <person name="Wrobel A."/>
            <person name="Rasinkangas P."/>
            <person name="Parkhill J."/>
            <person name="Rea M.C."/>
            <person name="O'Sullivan O."/>
            <person name="Ritari J."/>
            <person name="Douillard F.P."/>
            <person name="Paul Ross R."/>
            <person name="Yang R."/>
            <person name="Briner A.E."/>
            <person name="Felis G.E."/>
            <person name="de Vos W.M."/>
            <person name="Barrangou R."/>
            <person name="Klaenhammer T.R."/>
            <person name="Caufield P.W."/>
            <person name="Cui Y."/>
            <person name="Zhang H."/>
            <person name="O'Toole P.W."/>
        </authorList>
    </citation>
    <scope>NUCLEOTIDE SEQUENCE [LARGE SCALE GENOMIC DNA]</scope>
    <source>
        <strain evidence="1 2">DSM 23927</strain>
    </source>
</reference>
<dbReference type="SUPFAM" id="SSF49777">
    <property type="entry name" value="PEBP-like"/>
    <property type="match status" value="1"/>
</dbReference>
<dbReference type="PATRIC" id="fig|1423727.3.peg.1806"/>
<dbReference type="EMBL" id="AYZQ01000005">
    <property type="protein sequence ID" value="KRM71301.1"/>
    <property type="molecule type" value="Genomic_DNA"/>
</dbReference>
<dbReference type="Pfam" id="PF01161">
    <property type="entry name" value="PBP"/>
    <property type="match status" value="1"/>
</dbReference>
<dbReference type="AlphaFoldDB" id="A0A0R2AWX8"/>
<evidence type="ECO:0008006" key="3">
    <source>
        <dbReference type="Google" id="ProtNLM"/>
    </source>
</evidence>
<gene>
    <name evidence="1" type="ORF">FC34_GL001781</name>
</gene>
<dbReference type="CDD" id="cd00865">
    <property type="entry name" value="PEBP_bact_arch"/>
    <property type="match status" value="1"/>
</dbReference>
<organism evidence="1 2">
    <name type="scientific">Lacticaseibacillus brantae DSM 23927</name>
    <dbReference type="NCBI Taxonomy" id="1423727"/>
    <lineage>
        <taxon>Bacteria</taxon>
        <taxon>Bacillati</taxon>
        <taxon>Bacillota</taxon>
        <taxon>Bacilli</taxon>
        <taxon>Lactobacillales</taxon>
        <taxon>Lactobacillaceae</taxon>
        <taxon>Lacticaseibacillus</taxon>
    </lineage>
</organism>
<dbReference type="InterPro" id="IPR005247">
    <property type="entry name" value="YbhB_YbcL/LppC-like"/>
</dbReference>
<evidence type="ECO:0000313" key="2">
    <source>
        <dbReference type="Proteomes" id="UP000051672"/>
    </source>
</evidence>
<sequence>MRVTVPLNAGYLPDEFGKYAPTKYLSQDFPIRSFPISIDQVPDGTASFALSVIDWDSIPVAGFAWIHWVAVNIPGDTRLIPENASQSGFPMIQGTNSNGGSLIGFPDPAITQHYVGPQPPNQDHNYTLTVSALDTMLDVKPGFWLNEARAAMAGHVLAQATLSILSRV</sequence>